<dbReference type="Proteomes" id="UP000799764">
    <property type="component" value="Unassembled WGS sequence"/>
</dbReference>
<organism evidence="2 3">
    <name type="scientific">Karstenula rhodostoma CBS 690.94</name>
    <dbReference type="NCBI Taxonomy" id="1392251"/>
    <lineage>
        <taxon>Eukaryota</taxon>
        <taxon>Fungi</taxon>
        <taxon>Dikarya</taxon>
        <taxon>Ascomycota</taxon>
        <taxon>Pezizomycotina</taxon>
        <taxon>Dothideomycetes</taxon>
        <taxon>Pleosporomycetidae</taxon>
        <taxon>Pleosporales</taxon>
        <taxon>Massarineae</taxon>
        <taxon>Didymosphaeriaceae</taxon>
        <taxon>Karstenula</taxon>
    </lineage>
</organism>
<feature type="compositionally biased region" description="Polar residues" evidence="1">
    <location>
        <begin position="81"/>
        <end position="90"/>
    </location>
</feature>
<accession>A0A9P4PAJ2</accession>
<dbReference type="EMBL" id="MU001509">
    <property type="protein sequence ID" value="KAF2439466.1"/>
    <property type="molecule type" value="Genomic_DNA"/>
</dbReference>
<evidence type="ECO:0000313" key="2">
    <source>
        <dbReference type="EMBL" id="KAF2439466.1"/>
    </source>
</evidence>
<keyword evidence="3" id="KW-1185">Reference proteome</keyword>
<feature type="region of interest" description="Disordered" evidence="1">
    <location>
        <begin position="24"/>
        <end position="90"/>
    </location>
</feature>
<proteinExistence type="predicted"/>
<sequence length="90" mass="9656">MLETNSLIDTKLPWLKPVLRRTEVNASDRSGAASSTLLPPHTDGETTTVRAAGPTPSSSPSSTLQPSALPRGPRLPHSFTHPRSQPKVTY</sequence>
<dbReference type="AlphaFoldDB" id="A0A9P4PAJ2"/>
<name>A0A9P4PAJ2_9PLEO</name>
<evidence type="ECO:0000313" key="3">
    <source>
        <dbReference type="Proteomes" id="UP000799764"/>
    </source>
</evidence>
<protein>
    <submittedName>
        <fullName evidence="2">Uncharacterized protein</fullName>
    </submittedName>
</protein>
<gene>
    <name evidence="2" type="ORF">P171DRAFT_436123</name>
</gene>
<evidence type="ECO:0000256" key="1">
    <source>
        <dbReference type="SAM" id="MobiDB-lite"/>
    </source>
</evidence>
<comment type="caution">
    <text evidence="2">The sequence shown here is derived from an EMBL/GenBank/DDBJ whole genome shotgun (WGS) entry which is preliminary data.</text>
</comment>
<feature type="compositionally biased region" description="Polar residues" evidence="1">
    <location>
        <begin position="24"/>
        <end position="37"/>
    </location>
</feature>
<reference evidence="2" key="1">
    <citation type="journal article" date="2020" name="Stud. Mycol.">
        <title>101 Dothideomycetes genomes: a test case for predicting lifestyles and emergence of pathogens.</title>
        <authorList>
            <person name="Haridas S."/>
            <person name="Albert R."/>
            <person name="Binder M."/>
            <person name="Bloem J."/>
            <person name="Labutti K."/>
            <person name="Salamov A."/>
            <person name="Andreopoulos B."/>
            <person name="Baker S."/>
            <person name="Barry K."/>
            <person name="Bills G."/>
            <person name="Bluhm B."/>
            <person name="Cannon C."/>
            <person name="Castanera R."/>
            <person name="Culley D."/>
            <person name="Daum C."/>
            <person name="Ezra D."/>
            <person name="Gonzalez J."/>
            <person name="Henrissat B."/>
            <person name="Kuo A."/>
            <person name="Liang C."/>
            <person name="Lipzen A."/>
            <person name="Lutzoni F."/>
            <person name="Magnuson J."/>
            <person name="Mondo S."/>
            <person name="Nolan M."/>
            <person name="Ohm R."/>
            <person name="Pangilinan J."/>
            <person name="Park H.-J."/>
            <person name="Ramirez L."/>
            <person name="Alfaro M."/>
            <person name="Sun H."/>
            <person name="Tritt A."/>
            <person name="Yoshinaga Y."/>
            <person name="Zwiers L.-H."/>
            <person name="Turgeon B."/>
            <person name="Goodwin S."/>
            <person name="Spatafora J."/>
            <person name="Crous P."/>
            <person name="Grigoriev I."/>
        </authorList>
    </citation>
    <scope>NUCLEOTIDE SEQUENCE</scope>
    <source>
        <strain evidence="2">CBS 690.94</strain>
    </source>
</reference>
<feature type="compositionally biased region" description="Low complexity" evidence="1">
    <location>
        <begin position="54"/>
        <end position="70"/>
    </location>
</feature>